<dbReference type="CDD" id="cd07359">
    <property type="entry name" value="PCA_45_Doxase_B_like"/>
    <property type="match status" value="1"/>
</dbReference>
<feature type="domain" description="Extradiol ring-cleavage dioxygenase class III enzyme subunit B" evidence="2">
    <location>
        <begin position="7"/>
        <end position="247"/>
    </location>
</feature>
<dbReference type="Gene3D" id="3.40.830.10">
    <property type="entry name" value="LigB-like"/>
    <property type="match status" value="1"/>
</dbReference>
<reference evidence="4" key="1">
    <citation type="journal article" date="1997" name="J. Ferment. Bioeng.">
        <title>Cloning and characterization of genes involved in the degradation of dibenzofuran by Terrabacter sp. strain DBF63.</title>
        <authorList>
            <person name="Kasuga K."/>
            <person name="Nojiri H."/>
            <person name="Yamane H."/>
            <person name="Kodama T."/>
            <person name="Omori T."/>
        </authorList>
    </citation>
    <scope>NUCLEOTIDE SEQUENCE</scope>
    <source>
        <strain evidence="4">DBF63</strain>
        <plasmid evidence="4">pDBF1</plasmid>
    </source>
</reference>
<gene>
    <name evidence="3" type="primary">flnD1</name>
</gene>
<name>Q83ZE9_TERSD</name>
<reference evidence="4" key="3">
    <citation type="journal article" date="2003" name="Appl. Microbiol. Biotechnol.">
        <title>Phthalate catabolic gene cluster is linked to the angular dioxygenase gene in Terrabacter sp. strain DBF63.</title>
        <authorList>
            <person name="Habe H."/>
            <person name="Miyakoshi M."/>
            <person name="Chung J."/>
            <person name="Kasuga K."/>
            <person name="Yoshida T."/>
            <person name="Nojiri H."/>
            <person name="Omori T."/>
        </authorList>
    </citation>
    <scope>NUCLEOTIDE SEQUENCE</scope>
    <source>
        <strain evidence="4">DBF63</strain>
        <plasmid evidence="4">pDBF1</plasmid>
    </source>
</reference>
<dbReference type="GO" id="GO:0016702">
    <property type="term" value="F:oxidoreductase activity, acting on single donors with incorporation of molecular oxygen, incorporation of two atoms of oxygen"/>
    <property type="evidence" value="ECO:0007669"/>
    <property type="project" value="UniProtKB-ARBA"/>
</dbReference>
<keyword evidence="3" id="KW-0560">Oxidoreductase</keyword>
<dbReference type="SUPFAM" id="SSF53213">
    <property type="entry name" value="LigB-like"/>
    <property type="match status" value="1"/>
</dbReference>
<dbReference type="AlphaFoldDB" id="Q83ZE9"/>
<evidence type="ECO:0000259" key="2">
    <source>
        <dbReference type="Pfam" id="PF02900"/>
    </source>
</evidence>
<geneLocation type="plasmid" evidence="4">
    <name>pDBF1</name>
</geneLocation>
<evidence type="ECO:0000313" key="4">
    <source>
        <dbReference type="EMBL" id="BAE45095.1"/>
    </source>
</evidence>
<organism evidence="3">
    <name type="scientific">Terrabacter sp. (strain DBF63)</name>
    <dbReference type="NCBI Taxonomy" id="150395"/>
    <lineage>
        <taxon>Bacteria</taxon>
        <taxon>Bacillati</taxon>
        <taxon>Actinomycetota</taxon>
        <taxon>Actinomycetes</taxon>
        <taxon>Micrococcales</taxon>
        <taxon>Intrasporangiaceae</taxon>
        <taxon>Terrabacter</taxon>
    </lineage>
</organism>
<reference evidence="4" key="4">
    <citation type="journal article" date="2004" name="FEMS Microbiol. Lett.">
        <title>Genetic characterization of the dibenzofuran-degrading Actinobacteria carrying the dbfA1A2 gene homologues isolated from activated sludge.</title>
        <authorList>
            <person name="Noumura T."/>
            <person name="Habe H."/>
            <person name="Widada J."/>
            <person name="Chung J.S."/>
            <person name="Yoshida T."/>
            <person name="Nojiri H."/>
            <person name="Omori T."/>
        </authorList>
    </citation>
    <scope>NUCLEOTIDE SEQUENCE</scope>
    <source>
        <strain evidence="4">DBF63</strain>
        <plasmid evidence="4">pDBF1</plasmid>
    </source>
</reference>
<reference evidence="4" key="2">
    <citation type="journal article" date="2001" name="Biochem. Biophys. Res. Commun.">
        <title>Isolation and characterization of the genes encoding a novel oxygenase component of angular dioxygenase from the gram-positive dibenzofuran-degrader Terrabacter sp. strain DBF63.</title>
        <authorList>
            <person name="Kasuga K."/>
            <person name="Habe H."/>
            <person name="Chung J."/>
            <person name="Yoshida T."/>
            <person name="Nojiri H."/>
            <person name="Yamane H."/>
            <person name="Omori T."/>
        </authorList>
    </citation>
    <scope>NUCLEOTIDE SEQUENCE</scope>
    <source>
        <strain evidence="4">DBF63</strain>
        <plasmid evidence="4">pDBF1</plasmid>
    </source>
</reference>
<dbReference type="Pfam" id="PF02900">
    <property type="entry name" value="LigB"/>
    <property type="match status" value="1"/>
</dbReference>
<dbReference type="InterPro" id="IPR004183">
    <property type="entry name" value="Xdiol_dOase_suB"/>
</dbReference>
<reference evidence="4" key="7">
    <citation type="journal article" date="2005" name="Microbiology (Mosc.)">
        <title>The fluorene catabolic linear plasmid in Terrabacter sp. strain DBF63 carries the beta-ketoadipate pathway genes, pcaRHGBDCFIJ, also found in proteobacteria.</title>
        <authorList>
            <person name="Habe H."/>
            <person name="Chung J.-S."/>
            <person name="Ishida A."/>
            <person name="Kasuga K."/>
            <person name="Ide K."/>
            <person name="Takemura T."/>
            <person name="Nojiri H."/>
            <person name="Yamane H."/>
            <person name="Omori T."/>
        </authorList>
    </citation>
    <scope>NUCLEOTIDE SEQUENCE</scope>
    <source>
        <strain evidence="4">DBF63</strain>
        <plasmid evidence="4">pDBF1</plasmid>
    </source>
</reference>
<proteinExistence type="predicted"/>
<keyword evidence="3" id="KW-0223">Dioxygenase</keyword>
<dbReference type="EMBL" id="AP008980">
    <property type="protein sequence ID" value="BAE45095.1"/>
    <property type="molecule type" value="Genomic_DNA"/>
</dbReference>
<feature type="region of interest" description="Disordered" evidence="1">
    <location>
        <begin position="246"/>
        <end position="272"/>
    </location>
</feature>
<dbReference type="KEGG" id="ag:BAC75996"/>
<dbReference type="EMBL" id="AB095015">
    <property type="protein sequence ID" value="BAC75996.1"/>
    <property type="molecule type" value="Genomic_DNA"/>
</dbReference>
<dbReference type="GO" id="GO:0008198">
    <property type="term" value="F:ferrous iron binding"/>
    <property type="evidence" value="ECO:0007669"/>
    <property type="project" value="InterPro"/>
</dbReference>
<evidence type="ECO:0000256" key="1">
    <source>
        <dbReference type="SAM" id="MobiDB-lite"/>
    </source>
</evidence>
<reference evidence="4" key="6">
    <citation type="journal article" date="2005" name="Appl. Microbiol. Biotechnol.">
        <title>Characterization of [3Fe-4S] ferredoxin DbfA3, which functions in the angular dioxygenase system of Terrabacter sp. strain DBF63.</title>
        <authorList>
            <person name="Takagi T."/>
            <person name="Habe H."/>
            <person name="Yoshida T."/>
            <person name="Yamane H."/>
            <person name="Omori T."/>
            <person name="Nojiri H."/>
        </authorList>
    </citation>
    <scope>NUCLEOTIDE SEQUENCE</scope>
    <source>
        <strain evidence="4">DBF63</strain>
        <plasmid evidence="4">pDBF1</plasmid>
    </source>
</reference>
<protein>
    <submittedName>
        <fullName evidence="4">2'-carboxy-2,3-dihydroxybiphenyl 1,2-dioxygenase large subunit</fullName>
    </submittedName>
    <submittedName>
        <fullName evidence="3">Extradiol dioxygenase large subunit</fullName>
    </submittedName>
</protein>
<sequence length="298" mass="31565">MGSLVGAYATSHTAMMIRKFQPDNDVHAAVHQAFAQVRAEVDRLSPDVLVVVSSEHLKSFSYDSFPQICVGIGEIATGWGDGGVASAEVPLAGAFAAQLLSEGVATGFDLAFSANPKLDHAFMAPLTLIRPEMDIPVVPVFQNANTEPLPPLWRSAQLGKLLRDVITRRPAAETVVVLGTGGLSHWVGTPEMGQINSAFDERFLQHVRAGDLGAILAMKTADVLAEAGNGAPEIRNWVTAMAAASSQEGWGVSEPERRPRSGGEPTARGPRGVVLAYESVPDWATGIALARLAPEEEP</sequence>
<evidence type="ECO:0000313" key="3">
    <source>
        <dbReference type="EMBL" id="BAC75996.1"/>
    </source>
</evidence>
<keyword evidence="4" id="KW-0614">Plasmid</keyword>
<reference evidence="3" key="5">
    <citation type="journal article" date="2004" name="J. Bacteriol.">
        <title>Characterization of the upper pathway genes for fluorene metabolism in Terrabacter sp. strain DBF63.</title>
        <authorList>
            <person name="Habe H."/>
            <person name="Chung J."/>
            <person name="Kato H."/>
            <person name="Ayabe Y."/>
            <person name="Kasuga K."/>
            <person name="Yoshida T."/>
            <person name="Nojiri H."/>
            <person name="Yamane H."/>
            <person name="Omori T."/>
        </authorList>
    </citation>
    <scope>NUCLEOTIDE SEQUENCE</scope>
    <source>
        <strain evidence="3">DBF63</strain>
        <plasmid evidence="4">pDBF1</plasmid>
    </source>
</reference>
<accession>Q83ZE9</accession>